<gene>
    <name evidence="4" type="ordered locus">Mcup_1141</name>
</gene>
<feature type="region of interest" description="Disordered" evidence="2">
    <location>
        <begin position="1"/>
        <end position="44"/>
    </location>
</feature>
<dbReference type="KEGG" id="mcn:Mcup_1141"/>
<dbReference type="EMBL" id="CP002656">
    <property type="protein sequence ID" value="AEB95246.1"/>
    <property type="molecule type" value="Genomic_DNA"/>
</dbReference>
<accession>F4G348</accession>
<evidence type="ECO:0000256" key="2">
    <source>
        <dbReference type="SAM" id="MobiDB-lite"/>
    </source>
</evidence>
<evidence type="ECO:0000256" key="1">
    <source>
        <dbReference type="ARBA" id="ARBA00023118"/>
    </source>
</evidence>
<proteinExistence type="predicted"/>
<evidence type="ECO:0000313" key="5">
    <source>
        <dbReference type="Proteomes" id="UP000007812"/>
    </source>
</evidence>
<dbReference type="Proteomes" id="UP000007812">
    <property type="component" value="Chromosome"/>
</dbReference>
<dbReference type="PATRIC" id="fig|1006006.8.peg.1136"/>
<dbReference type="eggNOG" id="arCOG02660">
    <property type="taxonomic scope" value="Archaea"/>
</dbReference>
<dbReference type="InterPro" id="IPR005537">
    <property type="entry name" value="RAMP_III_fam"/>
</dbReference>
<feature type="compositionally biased region" description="Polar residues" evidence="2">
    <location>
        <begin position="1"/>
        <end position="20"/>
    </location>
</feature>
<organism evidence="4 5">
    <name type="scientific">Metallosphaera cuprina (strain Ar-4)</name>
    <dbReference type="NCBI Taxonomy" id="1006006"/>
    <lineage>
        <taxon>Archaea</taxon>
        <taxon>Thermoproteota</taxon>
        <taxon>Thermoprotei</taxon>
        <taxon>Sulfolobales</taxon>
        <taxon>Sulfolobaceae</taxon>
        <taxon>Metallosphaera</taxon>
    </lineage>
</organism>
<dbReference type="Pfam" id="PF03787">
    <property type="entry name" value="RAMPs"/>
    <property type="match status" value="1"/>
</dbReference>
<protein>
    <recommendedName>
        <fullName evidence="3">CRISPR type III-associated protein domain-containing protein</fullName>
    </recommendedName>
</protein>
<keyword evidence="1" id="KW-0051">Antiviral defense</keyword>
<feature type="domain" description="CRISPR type III-associated protein" evidence="3">
    <location>
        <begin position="38"/>
        <end position="130"/>
    </location>
</feature>
<sequence length="187" mass="21292">MEESLNNTCHIVTDTSSGQNKKSEYSKKYNRTFNPNEQGRSEDFSEDSFNKGEICLVCDLFGNTGLASRVSFSDAILTSDPNSYVVSEKIGNEDFETKKKGGEYELVKKGAVFEGFIVIRGNGIDKGAVYYGMGIRCKNDEEEYRDILLGRFKYRNQNFGRVRFKIKNNSDVCKNIKDFVSKYKPKI</sequence>
<dbReference type="GO" id="GO:0051607">
    <property type="term" value="P:defense response to virus"/>
    <property type="evidence" value="ECO:0007669"/>
    <property type="project" value="UniProtKB-KW"/>
</dbReference>
<keyword evidence="5" id="KW-1185">Reference proteome</keyword>
<evidence type="ECO:0000313" key="4">
    <source>
        <dbReference type="EMBL" id="AEB95246.1"/>
    </source>
</evidence>
<evidence type="ECO:0000259" key="3">
    <source>
        <dbReference type="Pfam" id="PF03787"/>
    </source>
</evidence>
<dbReference type="STRING" id="1006006.Mcup_1141"/>
<name>F4G348_METCR</name>
<dbReference type="HOGENOM" id="CLU_1444666_0_0_2"/>
<reference evidence="4 5" key="1">
    <citation type="journal article" date="2011" name="J. Bacteriol.">
        <title>Complete genome sequence of Metallosphaera cuprina, a metal sulfide-oxidizing archaeon from a hot spring.</title>
        <authorList>
            <person name="Liu L.J."/>
            <person name="You X.Y."/>
            <person name="Zheng H."/>
            <person name="Wang S."/>
            <person name="Jiang C.Y."/>
            <person name="Liu S.J."/>
        </authorList>
    </citation>
    <scope>NUCLEOTIDE SEQUENCE [LARGE SCALE GENOMIC DNA]</scope>
    <source>
        <strain evidence="4 5">Ar-4</strain>
    </source>
</reference>
<dbReference type="AlphaFoldDB" id="F4G348"/>